<evidence type="ECO:0000313" key="1">
    <source>
        <dbReference type="EMBL" id="RWS17034.1"/>
    </source>
</evidence>
<protein>
    <submittedName>
        <fullName evidence="1">Apterous-like protein</fullName>
    </submittedName>
</protein>
<name>A0A3S3PQ61_9ACAR</name>
<sequence length="57" mass="6595">MKAYFSINHNPDSKDLKDLSEKTQLPKRVLQTLNIKPIKHYAALILFEIDKSNALKL</sequence>
<dbReference type="STRING" id="1965070.A0A3S3PQ61"/>
<dbReference type="EMBL" id="NCKU01000131">
    <property type="protein sequence ID" value="RWS17034.1"/>
    <property type="molecule type" value="Genomic_DNA"/>
</dbReference>
<dbReference type="Proteomes" id="UP000285301">
    <property type="component" value="Unassembled WGS sequence"/>
</dbReference>
<organism evidence="1 2">
    <name type="scientific">Dinothrombium tinctorium</name>
    <dbReference type="NCBI Taxonomy" id="1965070"/>
    <lineage>
        <taxon>Eukaryota</taxon>
        <taxon>Metazoa</taxon>
        <taxon>Ecdysozoa</taxon>
        <taxon>Arthropoda</taxon>
        <taxon>Chelicerata</taxon>
        <taxon>Arachnida</taxon>
        <taxon>Acari</taxon>
        <taxon>Acariformes</taxon>
        <taxon>Trombidiformes</taxon>
        <taxon>Prostigmata</taxon>
        <taxon>Anystina</taxon>
        <taxon>Parasitengona</taxon>
        <taxon>Trombidioidea</taxon>
        <taxon>Trombidiidae</taxon>
        <taxon>Dinothrombium</taxon>
    </lineage>
</organism>
<accession>A0A3S3PQ61</accession>
<dbReference type="AlphaFoldDB" id="A0A3S3PQ61"/>
<dbReference type="Gene3D" id="1.10.10.60">
    <property type="entry name" value="Homeodomain-like"/>
    <property type="match status" value="1"/>
</dbReference>
<dbReference type="OrthoDB" id="9990008at2759"/>
<evidence type="ECO:0000313" key="2">
    <source>
        <dbReference type="Proteomes" id="UP000285301"/>
    </source>
</evidence>
<reference evidence="1 2" key="1">
    <citation type="journal article" date="2018" name="Gigascience">
        <title>Genomes of trombidid mites reveal novel predicted allergens and laterally-transferred genes associated with secondary metabolism.</title>
        <authorList>
            <person name="Dong X."/>
            <person name="Chaisiri K."/>
            <person name="Xia D."/>
            <person name="Armstrong S.D."/>
            <person name="Fang Y."/>
            <person name="Donnelly M.J."/>
            <person name="Kadowaki T."/>
            <person name="McGarry J.W."/>
            <person name="Darby A.C."/>
            <person name="Makepeace B.L."/>
        </authorList>
    </citation>
    <scope>NUCLEOTIDE SEQUENCE [LARGE SCALE GENOMIC DNA]</scope>
    <source>
        <strain evidence="1">UoL-WK</strain>
    </source>
</reference>
<proteinExistence type="predicted"/>
<gene>
    <name evidence="1" type="ORF">B4U79_02439</name>
</gene>
<keyword evidence="2" id="KW-1185">Reference proteome</keyword>
<comment type="caution">
    <text evidence="1">The sequence shown here is derived from an EMBL/GenBank/DDBJ whole genome shotgun (WGS) entry which is preliminary data.</text>
</comment>